<dbReference type="GO" id="GO:0071949">
    <property type="term" value="F:FAD binding"/>
    <property type="evidence" value="ECO:0007669"/>
    <property type="project" value="InterPro"/>
</dbReference>
<protein>
    <recommendedName>
        <fullName evidence="5">FAD-binding domain-containing protein</fullName>
    </recommendedName>
</protein>
<keyword evidence="7" id="KW-1185">Reference proteome</keyword>
<evidence type="ECO:0000256" key="3">
    <source>
        <dbReference type="ARBA" id="ARBA00022827"/>
    </source>
</evidence>
<dbReference type="SUPFAM" id="SSF51905">
    <property type="entry name" value="FAD/NAD(P)-binding domain"/>
    <property type="match status" value="1"/>
</dbReference>
<dbReference type="PANTHER" id="PTHR47356:SF2">
    <property type="entry name" value="FAD-BINDING DOMAIN-CONTAINING PROTEIN-RELATED"/>
    <property type="match status" value="1"/>
</dbReference>
<organism evidence="6 7">
    <name type="scientific">Linnemannia schmuckeri</name>
    <dbReference type="NCBI Taxonomy" id="64567"/>
    <lineage>
        <taxon>Eukaryota</taxon>
        <taxon>Fungi</taxon>
        <taxon>Fungi incertae sedis</taxon>
        <taxon>Mucoromycota</taxon>
        <taxon>Mortierellomycotina</taxon>
        <taxon>Mortierellomycetes</taxon>
        <taxon>Mortierellales</taxon>
        <taxon>Mortierellaceae</taxon>
        <taxon>Linnemannia</taxon>
    </lineage>
</organism>
<feature type="domain" description="FAD-binding" evidence="5">
    <location>
        <begin position="21"/>
        <end position="186"/>
    </location>
</feature>
<comment type="similarity">
    <text evidence="1">Belongs to the paxM FAD-dependent monooxygenase family.</text>
</comment>
<keyword evidence="2" id="KW-0285">Flavoprotein</keyword>
<evidence type="ECO:0000313" key="6">
    <source>
        <dbReference type="EMBL" id="KAF9147362.1"/>
    </source>
</evidence>
<name>A0A9P5RW04_9FUNG</name>
<dbReference type="Pfam" id="PF01494">
    <property type="entry name" value="FAD_binding_3"/>
    <property type="match status" value="2"/>
</dbReference>
<dbReference type="Gene3D" id="3.50.50.60">
    <property type="entry name" value="FAD/NAD(P)-binding domain"/>
    <property type="match status" value="1"/>
</dbReference>
<dbReference type="GO" id="GO:0004497">
    <property type="term" value="F:monooxygenase activity"/>
    <property type="evidence" value="ECO:0007669"/>
    <property type="project" value="InterPro"/>
</dbReference>
<keyword evidence="4" id="KW-0560">Oxidoreductase</keyword>
<evidence type="ECO:0000256" key="1">
    <source>
        <dbReference type="ARBA" id="ARBA00007992"/>
    </source>
</evidence>
<comment type="caution">
    <text evidence="6">The sequence shown here is derived from an EMBL/GenBank/DDBJ whole genome shotgun (WGS) entry which is preliminary data.</text>
</comment>
<dbReference type="InterPro" id="IPR036188">
    <property type="entry name" value="FAD/NAD-bd_sf"/>
</dbReference>
<proteinExistence type="inferred from homology"/>
<dbReference type="InterPro" id="IPR002938">
    <property type="entry name" value="FAD-bd"/>
</dbReference>
<gene>
    <name evidence="6" type="ORF">BG015_011020</name>
</gene>
<dbReference type="InterPro" id="IPR050562">
    <property type="entry name" value="FAD_mOase_fung"/>
</dbReference>
<keyword evidence="3" id="KW-0274">FAD</keyword>
<evidence type="ECO:0000313" key="7">
    <source>
        <dbReference type="Proteomes" id="UP000748756"/>
    </source>
</evidence>
<sequence length="479" mass="53321">MTFTLYGPDPSVYDTSNRKPHVIIIGAGLSGLTLAALLHRADIPFDIFEKSPEARNVGSAIFLGPNVGPLFTQLGIMEEYIAKSKYCNAIRIFNENREQDFFMDSSLNDKMGGFEGRILPRKVLYEIILSRVPEERIHRAKRMSWMTQGENGVHVKFTDGSEFEGDILVGADGAYSAVRKCLFERLKKDNQLPASDAVEPPFSCVCVAGYSGPLDPEKFPFLKENWNVFAVKDDKMCWNATLYLDAESSKFHNNFRTTDWGEGGAESMCNDVRDFPIPGGDGTLTLGDVIDKTPKDQMTKVMLEEKVFDTWYHCRTVLIGDACHKLHPAGAQGANMAIQDAVALANWINVIATPQVKDVEKAFQAYREERHAAAQVAATLSKSMCRFYGKVRATAMSLSLITRFIAKNMSTWMWEKVMVAMVRNRPQASFLPFVQDHGTVKAAELNSYRETLKIIKAREAERAAAAEVAAGVEVSVTIV</sequence>
<evidence type="ECO:0000256" key="2">
    <source>
        <dbReference type="ARBA" id="ARBA00022630"/>
    </source>
</evidence>
<evidence type="ECO:0000256" key="4">
    <source>
        <dbReference type="ARBA" id="ARBA00023002"/>
    </source>
</evidence>
<reference evidence="6" key="1">
    <citation type="journal article" date="2020" name="Fungal Divers.">
        <title>Resolving the Mortierellaceae phylogeny through synthesis of multi-gene phylogenetics and phylogenomics.</title>
        <authorList>
            <person name="Vandepol N."/>
            <person name="Liber J."/>
            <person name="Desiro A."/>
            <person name="Na H."/>
            <person name="Kennedy M."/>
            <person name="Barry K."/>
            <person name="Grigoriev I.V."/>
            <person name="Miller A.N."/>
            <person name="O'Donnell K."/>
            <person name="Stajich J.E."/>
            <person name="Bonito G."/>
        </authorList>
    </citation>
    <scope>NUCLEOTIDE SEQUENCE</scope>
    <source>
        <strain evidence="6">NRRL 6426</strain>
    </source>
</reference>
<accession>A0A9P5RW04</accession>
<dbReference type="Proteomes" id="UP000748756">
    <property type="component" value="Unassembled WGS sequence"/>
</dbReference>
<dbReference type="EMBL" id="JAAAUQ010000823">
    <property type="protein sequence ID" value="KAF9147362.1"/>
    <property type="molecule type" value="Genomic_DNA"/>
</dbReference>
<evidence type="ECO:0000259" key="5">
    <source>
        <dbReference type="Pfam" id="PF01494"/>
    </source>
</evidence>
<dbReference type="OrthoDB" id="655030at2759"/>
<dbReference type="PANTHER" id="PTHR47356">
    <property type="entry name" value="FAD-DEPENDENT MONOOXYGENASE ASQG-RELATED"/>
    <property type="match status" value="1"/>
</dbReference>
<feature type="domain" description="FAD-binding" evidence="5">
    <location>
        <begin position="293"/>
        <end position="377"/>
    </location>
</feature>
<dbReference type="AlphaFoldDB" id="A0A9P5RW04"/>
<dbReference type="PRINTS" id="PR00420">
    <property type="entry name" value="RNGMNOXGNASE"/>
</dbReference>